<comment type="caution">
    <text evidence="11">The sequence shown here is derived from an EMBL/GenBank/DDBJ whole genome shotgun (WGS) entry which is preliminary data.</text>
</comment>
<evidence type="ECO:0000259" key="10">
    <source>
        <dbReference type="PROSITE" id="PS51123"/>
    </source>
</evidence>
<keyword evidence="11" id="KW-0282">Flagellum</keyword>
<sequence>MARRHAKHEEEEHENHERWLISYADMITLLMVLFVVMFAISNVDQKKFAALSEGLAAGFGAPRYIVSDGGQAVIDGKGAMIDPVQVSVIAPPVPVPPAQGETALEQASPADAAEAQQAVGDAQAELASLDEIAAEAREALATEGLESRADFRVTEDGLVVVLFADDVFFTSASAELQPTGARVVDALAPVLADSGRPVDAEGHANHLPVRSTSAYPSNWELSAARAASVVRRLIEVDGLDGSRLTAAGYSDTRPLVPPSDPTSIEVNRRVDLLVRSTARPEVRALLPQLAEARRTAAG</sequence>
<dbReference type="InterPro" id="IPR036737">
    <property type="entry name" value="OmpA-like_sf"/>
</dbReference>
<evidence type="ECO:0000256" key="8">
    <source>
        <dbReference type="SAM" id="Coils"/>
    </source>
</evidence>
<name>A0ABW0GPP9_9MICO</name>
<evidence type="ECO:0000256" key="7">
    <source>
        <dbReference type="PROSITE-ProRule" id="PRU00473"/>
    </source>
</evidence>
<dbReference type="PANTHER" id="PTHR30329:SF20">
    <property type="entry name" value="EXPORTED PROTEIN"/>
    <property type="match status" value="1"/>
</dbReference>
<keyword evidence="4 9" id="KW-0812">Transmembrane</keyword>
<dbReference type="Pfam" id="PF13677">
    <property type="entry name" value="MotB_plug"/>
    <property type="match status" value="1"/>
</dbReference>
<evidence type="ECO:0000313" key="11">
    <source>
        <dbReference type="EMBL" id="MFC5381513.1"/>
    </source>
</evidence>
<dbReference type="EMBL" id="JBHSLD010000009">
    <property type="protein sequence ID" value="MFC5381513.1"/>
    <property type="molecule type" value="Genomic_DNA"/>
</dbReference>
<keyword evidence="12" id="KW-1185">Reference proteome</keyword>
<protein>
    <submittedName>
        <fullName evidence="11">Flagellar motor protein MotB</fullName>
    </submittedName>
</protein>
<dbReference type="Gene3D" id="3.30.1330.60">
    <property type="entry name" value="OmpA-like domain"/>
    <property type="match status" value="1"/>
</dbReference>
<dbReference type="Pfam" id="PF00691">
    <property type="entry name" value="OmpA"/>
    <property type="match status" value="1"/>
</dbReference>
<evidence type="ECO:0000256" key="2">
    <source>
        <dbReference type="ARBA" id="ARBA00008914"/>
    </source>
</evidence>
<evidence type="ECO:0000313" key="12">
    <source>
        <dbReference type="Proteomes" id="UP001596122"/>
    </source>
</evidence>
<dbReference type="RefSeq" id="WP_340269402.1">
    <property type="nucleotide sequence ID" value="NZ_JBBEOG010000004.1"/>
</dbReference>
<feature type="coiled-coil region" evidence="8">
    <location>
        <begin position="112"/>
        <end position="139"/>
    </location>
</feature>
<evidence type="ECO:0000256" key="4">
    <source>
        <dbReference type="ARBA" id="ARBA00022692"/>
    </source>
</evidence>
<dbReference type="PROSITE" id="PS51123">
    <property type="entry name" value="OMPA_2"/>
    <property type="match status" value="1"/>
</dbReference>
<reference evidence="12" key="1">
    <citation type="journal article" date="2019" name="Int. J. Syst. Evol. Microbiol.">
        <title>The Global Catalogue of Microorganisms (GCM) 10K type strain sequencing project: providing services to taxonomists for standard genome sequencing and annotation.</title>
        <authorList>
            <consortium name="The Broad Institute Genomics Platform"/>
            <consortium name="The Broad Institute Genome Sequencing Center for Infectious Disease"/>
            <person name="Wu L."/>
            <person name="Ma J."/>
        </authorList>
    </citation>
    <scope>NUCLEOTIDE SEQUENCE [LARGE SCALE GENOMIC DNA]</scope>
    <source>
        <strain evidence="12">CCUG 43114</strain>
    </source>
</reference>
<evidence type="ECO:0000256" key="5">
    <source>
        <dbReference type="ARBA" id="ARBA00022989"/>
    </source>
</evidence>
<evidence type="ECO:0000256" key="9">
    <source>
        <dbReference type="SAM" id="Phobius"/>
    </source>
</evidence>
<feature type="domain" description="OmpA-like" evidence="10">
    <location>
        <begin position="156"/>
        <end position="278"/>
    </location>
</feature>
<evidence type="ECO:0000256" key="1">
    <source>
        <dbReference type="ARBA" id="ARBA00004162"/>
    </source>
</evidence>
<proteinExistence type="inferred from homology"/>
<accession>A0ABW0GPP9</accession>
<dbReference type="InterPro" id="IPR025713">
    <property type="entry name" value="MotB-like_N_dom"/>
</dbReference>
<dbReference type="CDD" id="cd07185">
    <property type="entry name" value="OmpA_C-like"/>
    <property type="match status" value="1"/>
</dbReference>
<organism evidence="11 12">
    <name type="scientific">Aquipuribacter nitratireducens</name>
    <dbReference type="NCBI Taxonomy" id="650104"/>
    <lineage>
        <taxon>Bacteria</taxon>
        <taxon>Bacillati</taxon>
        <taxon>Actinomycetota</taxon>
        <taxon>Actinomycetes</taxon>
        <taxon>Micrococcales</taxon>
        <taxon>Intrasporangiaceae</taxon>
        <taxon>Aquipuribacter</taxon>
    </lineage>
</organism>
<dbReference type="Proteomes" id="UP001596122">
    <property type="component" value="Unassembled WGS sequence"/>
</dbReference>
<dbReference type="SUPFAM" id="SSF103088">
    <property type="entry name" value="OmpA-like"/>
    <property type="match status" value="1"/>
</dbReference>
<gene>
    <name evidence="11" type="ORF">ACFPJ6_11980</name>
</gene>
<comment type="subcellular location">
    <subcellularLocation>
        <location evidence="1">Cell membrane</location>
        <topology evidence="1">Single-pass membrane protein</topology>
    </subcellularLocation>
</comment>
<keyword evidence="5 9" id="KW-1133">Transmembrane helix</keyword>
<evidence type="ECO:0000256" key="6">
    <source>
        <dbReference type="ARBA" id="ARBA00023136"/>
    </source>
</evidence>
<feature type="transmembrane region" description="Helical" evidence="9">
    <location>
        <begin position="20"/>
        <end position="40"/>
    </location>
</feature>
<keyword evidence="8" id="KW-0175">Coiled coil</keyword>
<keyword evidence="6 7" id="KW-0472">Membrane</keyword>
<dbReference type="InterPro" id="IPR006665">
    <property type="entry name" value="OmpA-like"/>
</dbReference>
<comment type="similarity">
    <text evidence="2">Belongs to the MotB family.</text>
</comment>
<keyword evidence="3" id="KW-1003">Cell membrane</keyword>
<keyword evidence="11" id="KW-0966">Cell projection</keyword>
<evidence type="ECO:0000256" key="3">
    <source>
        <dbReference type="ARBA" id="ARBA00022475"/>
    </source>
</evidence>
<dbReference type="InterPro" id="IPR050330">
    <property type="entry name" value="Bact_OuterMem_StrucFunc"/>
</dbReference>
<keyword evidence="11" id="KW-0969">Cilium</keyword>
<dbReference type="PANTHER" id="PTHR30329">
    <property type="entry name" value="STATOR ELEMENT OF FLAGELLAR MOTOR COMPLEX"/>
    <property type="match status" value="1"/>
</dbReference>